<keyword evidence="4 6" id="KW-0472">Membrane</keyword>
<evidence type="ECO:0000313" key="8">
    <source>
        <dbReference type="EMBL" id="TWH68123.1"/>
    </source>
</evidence>
<feature type="transmembrane region" description="Helical" evidence="6">
    <location>
        <begin position="52"/>
        <end position="76"/>
    </location>
</feature>
<evidence type="ECO:0000256" key="6">
    <source>
        <dbReference type="RuleBase" id="RU361157"/>
    </source>
</evidence>
<dbReference type="GO" id="GO:0046677">
    <property type="term" value="P:response to antibiotic"/>
    <property type="evidence" value="ECO:0007669"/>
    <property type="project" value="UniProtKB-KW"/>
</dbReference>
<feature type="domain" description="ABC transmembrane type-2" evidence="7">
    <location>
        <begin position="14"/>
        <end position="243"/>
    </location>
</feature>
<evidence type="ECO:0000256" key="1">
    <source>
        <dbReference type="ARBA" id="ARBA00004141"/>
    </source>
</evidence>
<feature type="transmembrane region" description="Helical" evidence="6">
    <location>
        <begin position="20"/>
        <end position="40"/>
    </location>
</feature>
<keyword evidence="9" id="KW-1185">Reference proteome</keyword>
<comment type="similarity">
    <text evidence="6">Belongs to the ABC-2 integral membrane protein family.</text>
</comment>
<feature type="transmembrane region" description="Helical" evidence="6">
    <location>
        <begin position="97"/>
        <end position="122"/>
    </location>
</feature>
<dbReference type="PANTHER" id="PTHR43229:SF3">
    <property type="entry name" value="ABC-TYPE MULTIDRUG TRANSPORT SYSTEM, PERMEASE COMPONENT"/>
    <property type="match status" value="1"/>
</dbReference>
<evidence type="ECO:0000256" key="4">
    <source>
        <dbReference type="ARBA" id="ARBA00023136"/>
    </source>
</evidence>
<comment type="subcellular location">
    <subcellularLocation>
        <location evidence="6">Cell membrane</location>
        <topology evidence="6">Multi-pass membrane protein</topology>
    </subcellularLocation>
    <subcellularLocation>
        <location evidence="1">Membrane</location>
        <topology evidence="1">Multi-pass membrane protein</topology>
    </subcellularLocation>
</comment>
<reference evidence="8 9" key="1">
    <citation type="submission" date="2019-07" db="EMBL/GenBank/DDBJ databases">
        <title>R&amp;d 2014.</title>
        <authorList>
            <person name="Klenk H.-P."/>
        </authorList>
    </citation>
    <scope>NUCLEOTIDE SEQUENCE [LARGE SCALE GENOMIC DNA]</scope>
    <source>
        <strain evidence="8 9">DSM 43868</strain>
    </source>
</reference>
<dbReference type="GO" id="GO:0140359">
    <property type="term" value="F:ABC-type transporter activity"/>
    <property type="evidence" value="ECO:0007669"/>
    <property type="project" value="InterPro"/>
</dbReference>
<dbReference type="PANTHER" id="PTHR43229">
    <property type="entry name" value="NODULATION PROTEIN J"/>
    <property type="match status" value="1"/>
</dbReference>
<evidence type="ECO:0000259" key="7">
    <source>
        <dbReference type="PROSITE" id="PS51012"/>
    </source>
</evidence>
<dbReference type="PIRSF" id="PIRSF006648">
    <property type="entry name" value="DrrB"/>
    <property type="match status" value="1"/>
</dbReference>
<evidence type="ECO:0000313" key="9">
    <source>
        <dbReference type="Proteomes" id="UP000319825"/>
    </source>
</evidence>
<evidence type="ECO:0000256" key="2">
    <source>
        <dbReference type="ARBA" id="ARBA00022692"/>
    </source>
</evidence>
<feature type="transmembrane region" description="Helical" evidence="6">
    <location>
        <begin position="134"/>
        <end position="154"/>
    </location>
</feature>
<comment type="caution">
    <text evidence="8">The sequence shown here is derived from an EMBL/GenBank/DDBJ whole genome shotgun (WGS) entry which is preliminary data.</text>
</comment>
<feature type="transmembrane region" description="Helical" evidence="6">
    <location>
        <begin position="161"/>
        <end position="181"/>
    </location>
</feature>
<name>A0A562IBQ0_MICOL</name>
<dbReference type="Pfam" id="PF01061">
    <property type="entry name" value="ABC2_membrane"/>
    <property type="match status" value="1"/>
</dbReference>
<keyword evidence="6" id="KW-0813">Transport</keyword>
<dbReference type="Proteomes" id="UP000319825">
    <property type="component" value="Unassembled WGS sequence"/>
</dbReference>
<sequence>MRWLRSYLLLLRWHAIRLKFMLPLMLIIQTLLAVGIVVGFSFLMPTVGKGTALYLATGAPTLGLITVGMVLAPQLIAQSKTEGTFEYNRTLPVPRTAILAADVTTWLLTSLPGLALALLTATLRFDLDLNVSPLVVPAILLVALTATGLGYAVAYAVPPAVASLISQVIVFIALMFSPINFPADRLPGWLQAVHEVLPFQYMADAVRDTLATGADGVRALPFTVLAVWCVAGLALTLRVMTRRS</sequence>
<dbReference type="PROSITE" id="PS51012">
    <property type="entry name" value="ABC_TM2"/>
    <property type="match status" value="1"/>
</dbReference>
<keyword evidence="5" id="KW-0046">Antibiotic resistance</keyword>
<evidence type="ECO:0000256" key="3">
    <source>
        <dbReference type="ARBA" id="ARBA00022989"/>
    </source>
</evidence>
<dbReference type="RefSeq" id="WP_145774994.1">
    <property type="nucleotide sequence ID" value="NZ_BAAATQ010000108.1"/>
</dbReference>
<dbReference type="InterPro" id="IPR013525">
    <property type="entry name" value="ABC2_TM"/>
</dbReference>
<dbReference type="InterPro" id="IPR051784">
    <property type="entry name" value="Nod_factor_ABC_transporter"/>
</dbReference>
<feature type="transmembrane region" description="Helical" evidence="6">
    <location>
        <begin position="219"/>
        <end position="240"/>
    </location>
</feature>
<proteinExistence type="inferred from homology"/>
<dbReference type="EMBL" id="VLKE01000001">
    <property type="protein sequence ID" value="TWH68123.1"/>
    <property type="molecule type" value="Genomic_DNA"/>
</dbReference>
<dbReference type="InterPro" id="IPR000412">
    <property type="entry name" value="ABC_2_transport"/>
</dbReference>
<protein>
    <recommendedName>
        <fullName evidence="6">Transport permease protein</fullName>
    </recommendedName>
</protein>
<dbReference type="OrthoDB" id="3699899at2"/>
<evidence type="ECO:0000256" key="5">
    <source>
        <dbReference type="ARBA" id="ARBA00023251"/>
    </source>
</evidence>
<gene>
    <name evidence="8" type="ORF">JD77_03111</name>
</gene>
<keyword evidence="6" id="KW-1003">Cell membrane</keyword>
<organism evidence="8 9">
    <name type="scientific">Micromonospora olivasterospora</name>
    <dbReference type="NCBI Taxonomy" id="1880"/>
    <lineage>
        <taxon>Bacteria</taxon>
        <taxon>Bacillati</taxon>
        <taxon>Actinomycetota</taxon>
        <taxon>Actinomycetes</taxon>
        <taxon>Micromonosporales</taxon>
        <taxon>Micromonosporaceae</taxon>
        <taxon>Micromonospora</taxon>
    </lineage>
</organism>
<dbReference type="InterPro" id="IPR047817">
    <property type="entry name" value="ABC2_TM_bact-type"/>
</dbReference>
<dbReference type="AlphaFoldDB" id="A0A562IBQ0"/>
<dbReference type="GO" id="GO:0043190">
    <property type="term" value="C:ATP-binding cassette (ABC) transporter complex"/>
    <property type="evidence" value="ECO:0007669"/>
    <property type="project" value="InterPro"/>
</dbReference>
<accession>A0A562IBQ0</accession>
<keyword evidence="2 6" id="KW-0812">Transmembrane</keyword>
<keyword evidence="3 6" id="KW-1133">Transmembrane helix</keyword>